<evidence type="ECO:0000259" key="1">
    <source>
        <dbReference type="Pfam" id="PF03407"/>
    </source>
</evidence>
<dbReference type="PANTHER" id="PTHR46038:SF12">
    <property type="entry name" value="OS03G0731800 PROTEIN"/>
    <property type="match status" value="1"/>
</dbReference>
<dbReference type="Pfam" id="PF04827">
    <property type="entry name" value="Plant_tran"/>
    <property type="match status" value="1"/>
</dbReference>
<dbReference type="EnsemblPlants" id="EMT05012">
    <property type="protein sequence ID" value="EMT05012"/>
    <property type="gene ID" value="F775_04731"/>
</dbReference>
<dbReference type="Pfam" id="PF03407">
    <property type="entry name" value="Nucleotid_trans"/>
    <property type="match status" value="1"/>
</dbReference>
<feature type="domain" description="Nucleotide-diphospho-sugar transferase" evidence="1">
    <location>
        <begin position="182"/>
        <end position="389"/>
    </location>
</feature>
<dbReference type="InterPro" id="IPR044821">
    <property type="entry name" value="At1g28695/At4g15970-like"/>
</dbReference>
<protein>
    <recommendedName>
        <fullName evidence="1">Nucleotide-diphospho-sugar transferase domain-containing protein</fullName>
    </recommendedName>
</protein>
<dbReference type="InterPro" id="IPR005069">
    <property type="entry name" value="Nucl-diP-sugar_transferase"/>
</dbReference>
<name>M8BPW0_AEGTA</name>
<accession>M8BPW0</accession>
<evidence type="ECO:0000313" key="2">
    <source>
        <dbReference type="EnsemblPlants" id="EMT05012"/>
    </source>
</evidence>
<organism evidence="2">
    <name type="scientific">Aegilops tauschii</name>
    <name type="common">Tausch's goatgrass</name>
    <name type="synonym">Aegilops squarrosa</name>
    <dbReference type="NCBI Taxonomy" id="37682"/>
    <lineage>
        <taxon>Eukaryota</taxon>
        <taxon>Viridiplantae</taxon>
        <taxon>Streptophyta</taxon>
        <taxon>Embryophyta</taxon>
        <taxon>Tracheophyta</taxon>
        <taxon>Spermatophyta</taxon>
        <taxon>Magnoliopsida</taxon>
        <taxon>Liliopsida</taxon>
        <taxon>Poales</taxon>
        <taxon>Poaceae</taxon>
        <taxon>BOP clade</taxon>
        <taxon>Pooideae</taxon>
        <taxon>Triticodae</taxon>
        <taxon>Triticeae</taxon>
        <taxon>Triticinae</taxon>
        <taxon>Aegilops</taxon>
    </lineage>
</organism>
<reference evidence="2" key="1">
    <citation type="submission" date="2015-06" db="UniProtKB">
        <authorList>
            <consortium name="EnsemblPlants"/>
        </authorList>
    </citation>
    <scope>IDENTIFICATION</scope>
</reference>
<dbReference type="PANTHER" id="PTHR46038">
    <property type="entry name" value="EXPRESSED PROTEIN-RELATED"/>
    <property type="match status" value="1"/>
</dbReference>
<dbReference type="AlphaFoldDB" id="M8BPW0"/>
<proteinExistence type="predicted"/>
<sequence length="418" mass="48110">MADIERLLAISKVRGWPSLLGNRKIAQNFYKGNIRVILRSPPSFSKQLHHKIFGFSMFFSARLRLTEEKVLSYHYTVNGHEYNIGYYLTNSIYPLWATRGHENVLDKYRFLHYKISHGQMPSNRNCTVRAYGGDDLEAALRGAADANRTLILSVLNKAYAEEDGLLDLFVRSLREGEGTAQLVSHVLLVAMDRPAYRRCVSLGGVRCYRLPAASRNGTQDLSSEQLYMSDGFIRMMWRRIRLLGDVLKHGYSFIFTDLDVMWLRNPFPSLKYRTGEEDLLISCDKFNGRPQDYLSNELNTGFFFVAAYNRTAALFDEWHAARGESAGMKEQDVLKRMKRRHTFRRLGVTVRVLDTARFSGFCQDSRDARQVATVHANCCRTMRAKIADLRAVLRAARRLNGTARLRWPPHSECAKSWR</sequence>
<dbReference type="InterPro" id="IPR006912">
    <property type="entry name" value="Harbinger_derived_prot"/>
</dbReference>